<dbReference type="GO" id="GO:0006888">
    <property type="term" value="P:endoplasmic reticulum to Golgi vesicle-mediated transport"/>
    <property type="evidence" value="ECO:0007669"/>
    <property type="project" value="UniProtKB-UniRule"/>
</dbReference>
<comment type="subcellular location">
    <subcellularLocation>
        <location evidence="7">Endoplasmic reticulum</location>
    </subcellularLocation>
    <subcellularLocation>
        <location evidence="7">Golgi apparatus</location>
        <location evidence="7">cis-Golgi network</location>
    </subcellularLocation>
    <subcellularLocation>
        <location evidence="1">Golgi apparatus</location>
    </subcellularLocation>
</comment>
<dbReference type="PANTHER" id="PTHR23249">
    <property type="entry name" value="TRAFFICKING PROTEIN PARTICLE COMPLEX SUBUNIT"/>
    <property type="match status" value="1"/>
</dbReference>
<name>A0A7S2RJT7_9STRA</name>
<dbReference type="CDD" id="cd14856">
    <property type="entry name" value="TRAPPC4_synbindin"/>
    <property type="match status" value="1"/>
</dbReference>
<keyword evidence="3 7" id="KW-0256">Endoplasmic reticulum</keyword>
<sequence length="150" mass="16842">MFLHLFIISRSGGLIFNQDLSELAPRLNANDWLRLGSTFHGFHAIASQIAPVVSSGIEKLETDSFVLRCFQPPTGIKFVITAEAGTQDLEVVLQRVYQAYTDYVLKNPFYELEMPIRCELFTEAIARVIQSHGSQTGKGSSSRAHQYGRY</sequence>
<accession>A0A7S2RJT7</accession>
<dbReference type="InterPro" id="IPR011012">
    <property type="entry name" value="Longin-like_dom_sf"/>
</dbReference>
<dbReference type="SMART" id="SM01399">
    <property type="entry name" value="Sybindin"/>
    <property type="match status" value="1"/>
</dbReference>
<dbReference type="GO" id="GO:0005794">
    <property type="term" value="C:Golgi apparatus"/>
    <property type="evidence" value="ECO:0007669"/>
    <property type="project" value="UniProtKB-SubCell"/>
</dbReference>
<evidence type="ECO:0000256" key="6">
    <source>
        <dbReference type="ARBA" id="ARBA00038179"/>
    </source>
</evidence>
<evidence type="ECO:0000256" key="2">
    <source>
        <dbReference type="ARBA" id="ARBA00022448"/>
    </source>
</evidence>
<reference evidence="8" key="1">
    <citation type="submission" date="2021-01" db="EMBL/GenBank/DDBJ databases">
        <authorList>
            <person name="Corre E."/>
            <person name="Pelletier E."/>
            <person name="Niang G."/>
            <person name="Scheremetjew M."/>
            <person name="Finn R."/>
            <person name="Kale V."/>
            <person name="Holt S."/>
            <person name="Cochrane G."/>
            <person name="Meng A."/>
            <person name="Brown T."/>
            <person name="Cohen L."/>
        </authorList>
    </citation>
    <scope>NUCLEOTIDE SEQUENCE</scope>
    <source>
        <strain evidence="8">CCMP1243</strain>
    </source>
</reference>
<dbReference type="Pfam" id="PF04099">
    <property type="entry name" value="Sybindin"/>
    <property type="match status" value="1"/>
</dbReference>
<dbReference type="SUPFAM" id="SSF64356">
    <property type="entry name" value="SNARE-like"/>
    <property type="match status" value="1"/>
</dbReference>
<keyword evidence="2 7" id="KW-0813">Transport</keyword>
<evidence type="ECO:0000256" key="5">
    <source>
        <dbReference type="ARBA" id="ARBA00023034"/>
    </source>
</evidence>
<protein>
    <recommendedName>
        <fullName evidence="7">Trafficking protein particle complex subunit</fullName>
    </recommendedName>
</protein>
<evidence type="ECO:0000256" key="4">
    <source>
        <dbReference type="ARBA" id="ARBA00022892"/>
    </source>
</evidence>
<comment type="similarity">
    <text evidence="6">Belongs to the TRAPP small subunits family. TRAPPC4 subfamily.</text>
</comment>
<organism evidence="8">
    <name type="scientific">Rhizochromulina marina</name>
    <dbReference type="NCBI Taxonomy" id="1034831"/>
    <lineage>
        <taxon>Eukaryota</taxon>
        <taxon>Sar</taxon>
        <taxon>Stramenopiles</taxon>
        <taxon>Ochrophyta</taxon>
        <taxon>Dictyochophyceae</taxon>
        <taxon>Rhizochromulinales</taxon>
        <taxon>Rhizochromulina</taxon>
    </lineage>
</organism>
<comment type="subunit">
    <text evidence="7">Part of the multisubunit transport protein particle (TRAPP) complex.</text>
</comment>
<evidence type="ECO:0000256" key="1">
    <source>
        <dbReference type="ARBA" id="ARBA00004555"/>
    </source>
</evidence>
<gene>
    <name evidence="8" type="ORF">RMAR1173_LOCUS5297</name>
</gene>
<dbReference type="EMBL" id="HBHJ01008200">
    <property type="protein sequence ID" value="CAD9673184.1"/>
    <property type="molecule type" value="Transcribed_RNA"/>
</dbReference>
<dbReference type="GO" id="GO:0005783">
    <property type="term" value="C:endoplasmic reticulum"/>
    <property type="evidence" value="ECO:0007669"/>
    <property type="project" value="UniProtKB-SubCell"/>
</dbReference>
<keyword evidence="4 7" id="KW-0931">ER-Golgi transport</keyword>
<evidence type="ECO:0000256" key="3">
    <source>
        <dbReference type="ARBA" id="ARBA00022824"/>
    </source>
</evidence>
<dbReference type="GO" id="GO:0030008">
    <property type="term" value="C:TRAPP complex"/>
    <property type="evidence" value="ECO:0007669"/>
    <property type="project" value="UniProtKB-UniRule"/>
</dbReference>
<dbReference type="PANTHER" id="PTHR23249:SF15">
    <property type="entry name" value="TRAFFICKING PROTEIN PARTICLE COMPLEX SUBUNIT 4"/>
    <property type="match status" value="1"/>
</dbReference>
<evidence type="ECO:0000256" key="7">
    <source>
        <dbReference type="RuleBase" id="RU366065"/>
    </source>
</evidence>
<evidence type="ECO:0000313" key="8">
    <source>
        <dbReference type="EMBL" id="CAD9673184.1"/>
    </source>
</evidence>
<dbReference type="InterPro" id="IPR007233">
    <property type="entry name" value="TRAPPC"/>
</dbReference>
<dbReference type="Gene3D" id="3.30.450.70">
    <property type="match status" value="1"/>
</dbReference>
<keyword evidence="5 7" id="KW-0333">Golgi apparatus</keyword>
<dbReference type="AlphaFoldDB" id="A0A7S2RJT7"/>
<dbReference type="FunFam" id="3.30.450.70:FF:000007">
    <property type="entry name" value="Putative sybindin-like family protein"/>
    <property type="match status" value="1"/>
</dbReference>
<proteinExistence type="inferred from homology"/>